<gene>
    <name evidence="2" type="ORF">ACFOHJ_01425</name>
</gene>
<dbReference type="EMBL" id="JBHRTK010000001">
    <property type="protein sequence ID" value="MFC3204862.1"/>
    <property type="molecule type" value="Genomic_DNA"/>
</dbReference>
<feature type="region of interest" description="Disordered" evidence="1">
    <location>
        <begin position="41"/>
        <end position="60"/>
    </location>
</feature>
<comment type="caution">
    <text evidence="2">The sequence shown here is derived from an EMBL/GenBank/DDBJ whole genome shotgun (WGS) entry which is preliminary data.</text>
</comment>
<sequence>MATARDRFIRQLEDAADHISDMPRHELAILLRRAALRLRNTDPQPGEEGWIPVDDPEGDA</sequence>
<organism evidence="2 3">
    <name type="scientific">Aquamicrobium soli</name>
    <dbReference type="NCBI Taxonomy" id="1811518"/>
    <lineage>
        <taxon>Bacteria</taxon>
        <taxon>Pseudomonadati</taxon>
        <taxon>Pseudomonadota</taxon>
        <taxon>Alphaproteobacteria</taxon>
        <taxon>Hyphomicrobiales</taxon>
        <taxon>Phyllobacteriaceae</taxon>
        <taxon>Aquamicrobium</taxon>
    </lineage>
</organism>
<keyword evidence="3" id="KW-1185">Reference proteome</keyword>
<proteinExistence type="predicted"/>
<reference evidence="3" key="1">
    <citation type="journal article" date="2019" name="Int. J. Syst. Evol. Microbiol.">
        <title>The Global Catalogue of Microorganisms (GCM) 10K type strain sequencing project: providing services to taxonomists for standard genome sequencing and annotation.</title>
        <authorList>
            <consortium name="The Broad Institute Genomics Platform"/>
            <consortium name="The Broad Institute Genome Sequencing Center for Infectious Disease"/>
            <person name="Wu L."/>
            <person name="Ma J."/>
        </authorList>
    </citation>
    <scope>NUCLEOTIDE SEQUENCE [LARGE SCALE GENOMIC DNA]</scope>
    <source>
        <strain evidence="3">KCTC 52165</strain>
    </source>
</reference>
<accession>A0ABV7K5Q9</accession>
<dbReference type="Proteomes" id="UP001595583">
    <property type="component" value="Unassembled WGS sequence"/>
</dbReference>
<dbReference type="RefSeq" id="WP_378218089.1">
    <property type="nucleotide sequence ID" value="NZ_JBHRTK010000001.1"/>
</dbReference>
<evidence type="ECO:0000313" key="3">
    <source>
        <dbReference type="Proteomes" id="UP001595583"/>
    </source>
</evidence>
<name>A0ABV7K5Q9_9HYPH</name>
<evidence type="ECO:0000256" key="1">
    <source>
        <dbReference type="SAM" id="MobiDB-lite"/>
    </source>
</evidence>
<evidence type="ECO:0000313" key="2">
    <source>
        <dbReference type="EMBL" id="MFC3204862.1"/>
    </source>
</evidence>
<protein>
    <submittedName>
        <fullName evidence="2">Uncharacterized protein</fullName>
    </submittedName>
</protein>